<evidence type="ECO:0000313" key="2">
    <source>
        <dbReference type="EMBL" id="SUC12735.1"/>
    </source>
</evidence>
<dbReference type="InterPro" id="IPR019734">
    <property type="entry name" value="TPR_rpt"/>
</dbReference>
<sequence length="309" mass="36170">MEIRRLRKLLGYNNKHRDDVLAVFWQRLCCILAFLCLSILSVSAQTTDPDPILLDKAVAYFNSEKYHEALLIFQQLDKRYKLNDRFRAYIGLCYYNDWEYKSATKYLDEVTPRLTMLAPHERSVYYFANAESHFQLQEYKLAIPFYEQALTVCYDNEKGEIYYRLGLCYMFGSEWEKARNAYAHCEEFFRKYRSIPDVEARLTQAINMRKGCQAKINEKLAIDSIARAKAIEDSLRAIAASVPLDSIYTEKYIDSIHSKPIITTSKIDTKKQTPQLPINDKPAKQKKKQEDVAPINLEDLYKSKVKVEE</sequence>
<evidence type="ECO:0000313" key="3">
    <source>
        <dbReference type="Proteomes" id="UP000254235"/>
    </source>
</evidence>
<dbReference type="AlphaFoldDB" id="A0A379F298"/>
<dbReference type="RefSeq" id="WP_245944600.1">
    <property type="nucleotide sequence ID" value="NZ_UGTP01000001.1"/>
</dbReference>
<dbReference type="InterPro" id="IPR011990">
    <property type="entry name" value="TPR-like_helical_dom_sf"/>
</dbReference>
<organism evidence="2 3">
    <name type="scientific">Prevotella pallens</name>
    <dbReference type="NCBI Taxonomy" id="60133"/>
    <lineage>
        <taxon>Bacteria</taxon>
        <taxon>Pseudomonadati</taxon>
        <taxon>Bacteroidota</taxon>
        <taxon>Bacteroidia</taxon>
        <taxon>Bacteroidales</taxon>
        <taxon>Prevotellaceae</taxon>
        <taxon>Prevotella</taxon>
    </lineage>
</organism>
<dbReference type="GeneID" id="78571035"/>
<accession>A0A379F298</accession>
<protein>
    <submittedName>
        <fullName evidence="2">Type III secretion low calcium response chaperone LcrH/SycD</fullName>
    </submittedName>
</protein>
<proteinExistence type="predicted"/>
<reference evidence="2 3" key="1">
    <citation type="submission" date="2018-06" db="EMBL/GenBank/DDBJ databases">
        <authorList>
            <consortium name="Pathogen Informatics"/>
            <person name="Doyle S."/>
        </authorList>
    </citation>
    <scope>NUCLEOTIDE SEQUENCE [LARGE SCALE GENOMIC DNA]</scope>
    <source>
        <strain evidence="2 3">NCTC13043</strain>
    </source>
</reference>
<name>A0A379F298_9BACT</name>
<dbReference type="Gene3D" id="1.25.40.10">
    <property type="entry name" value="Tetratricopeptide repeat domain"/>
    <property type="match status" value="2"/>
</dbReference>
<feature type="region of interest" description="Disordered" evidence="1">
    <location>
        <begin position="267"/>
        <end position="291"/>
    </location>
</feature>
<evidence type="ECO:0000256" key="1">
    <source>
        <dbReference type="SAM" id="MobiDB-lite"/>
    </source>
</evidence>
<feature type="compositionally biased region" description="Polar residues" evidence="1">
    <location>
        <begin position="267"/>
        <end position="276"/>
    </location>
</feature>
<dbReference type="SMART" id="SM00028">
    <property type="entry name" value="TPR"/>
    <property type="match status" value="2"/>
</dbReference>
<dbReference type="Proteomes" id="UP000254235">
    <property type="component" value="Unassembled WGS sequence"/>
</dbReference>
<dbReference type="SUPFAM" id="SSF48452">
    <property type="entry name" value="TPR-like"/>
    <property type="match status" value="1"/>
</dbReference>
<gene>
    <name evidence="2" type="ORF">NCTC13043_01348</name>
</gene>
<dbReference type="EMBL" id="UGTP01000001">
    <property type="protein sequence ID" value="SUC12735.1"/>
    <property type="molecule type" value="Genomic_DNA"/>
</dbReference>